<evidence type="ECO:0000259" key="1">
    <source>
        <dbReference type="PROSITE" id="PS50883"/>
    </source>
</evidence>
<keyword evidence="3" id="KW-1185">Reference proteome</keyword>
<dbReference type="InterPro" id="IPR035919">
    <property type="entry name" value="EAL_sf"/>
</dbReference>
<dbReference type="PANTHER" id="PTHR33121">
    <property type="entry name" value="CYCLIC DI-GMP PHOSPHODIESTERASE PDEF"/>
    <property type="match status" value="1"/>
</dbReference>
<gene>
    <name evidence="2" type="ORF">EPV75_04340</name>
</gene>
<accession>A0A410H225</accession>
<dbReference type="PROSITE" id="PS50883">
    <property type="entry name" value="EAL"/>
    <property type="match status" value="1"/>
</dbReference>
<dbReference type="GO" id="GO:0071111">
    <property type="term" value="F:cyclic-guanylate-specific phosphodiesterase activity"/>
    <property type="evidence" value="ECO:0007669"/>
    <property type="project" value="InterPro"/>
</dbReference>
<dbReference type="EMBL" id="CP035033">
    <property type="protein sequence ID" value="QAB14954.1"/>
    <property type="molecule type" value="Genomic_DNA"/>
</dbReference>
<dbReference type="Pfam" id="PF00563">
    <property type="entry name" value="EAL"/>
    <property type="match status" value="1"/>
</dbReference>
<protein>
    <submittedName>
        <fullName evidence="2">EAL domain-containing protein</fullName>
    </submittedName>
</protein>
<dbReference type="PANTHER" id="PTHR33121:SF82">
    <property type="entry name" value="SIGNAL TRANSDUCTION PROTEIN CONTAINING A EAL DOMAIN"/>
    <property type="match status" value="1"/>
</dbReference>
<dbReference type="SMART" id="SM00052">
    <property type="entry name" value="EAL"/>
    <property type="match status" value="1"/>
</dbReference>
<dbReference type="SUPFAM" id="SSF103190">
    <property type="entry name" value="Sensory domain-like"/>
    <property type="match status" value="1"/>
</dbReference>
<name>A0A410H225_9GAMM</name>
<dbReference type="Gene3D" id="3.20.20.450">
    <property type="entry name" value="EAL domain"/>
    <property type="match status" value="1"/>
</dbReference>
<dbReference type="CDD" id="cd01948">
    <property type="entry name" value="EAL"/>
    <property type="match status" value="1"/>
</dbReference>
<dbReference type="KEGG" id="htr:EPV75_04340"/>
<reference evidence="2 3" key="1">
    <citation type="journal article" date="2018" name="Environ. Microbiol.">
        <title>Genomes of ubiquitous marine and hypersaline Hydrogenovibrio, Thiomicrorhabdus and Thiomicrospira spp. encode a diversity of mechanisms to sustain chemolithoautotrophy in heterogeneous environments.</title>
        <authorList>
            <person name="Scott K.M."/>
            <person name="Williams J."/>
            <person name="Porter C.M.B."/>
            <person name="Russel S."/>
            <person name="Harmer T.L."/>
            <person name="Paul J.H."/>
            <person name="Antonen K.M."/>
            <person name="Bridges M.K."/>
            <person name="Camper G.J."/>
            <person name="Campla C.K."/>
            <person name="Casella L.G."/>
            <person name="Chase E."/>
            <person name="Conrad J.W."/>
            <person name="Cruz M.C."/>
            <person name="Dunlap D.S."/>
            <person name="Duran L."/>
            <person name="Fahsbender E.M."/>
            <person name="Goldsmith D.B."/>
            <person name="Keeley R.F."/>
            <person name="Kondoff M.R."/>
            <person name="Kussy B.I."/>
            <person name="Lane M.K."/>
            <person name="Lawler S."/>
            <person name="Leigh B.A."/>
            <person name="Lewis C."/>
            <person name="Lostal L.M."/>
            <person name="Marking D."/>
            <person name="Mancera P.A."/>
            <person name="McClenthan E.C."/>
            <person name="McIntyre E.A."/>
            <person name="Mine J.A."/>
            <person name="Modi S."/>
            <person name="Moore B.D."/>
            <person name="Morgan W.A."/>
            <person name="Nelson K.M."/>
            <person name="Nguyen K.N."/>
            <person name="Ogburn N."/>
            <person name="Parrino D.G."/>
            <person name="Pedapudi A.D."/>
            <person name="Pelham R.P."/>
            <person name="Preece A.M."/>
            <person name="Rampersad E.A."/>
            <person name="Richardson J.C."/>
            <person name="Rodgers C.M."/>
            <person name="Schaffer B.L."/>
            <person name="Sheridan N.E."/>
            <person name="Solone M.R."/>
            <person name="Staley Z.R."/>
            <person name="Tabuchi M."/>
            <person name="Waide R.J."/>
            <person name="Wanjugi P.W."/>
            <person name="Young S."/>
            <person name="Clum A."/>
            <person name="Daum C."/>
            <person name="Huntemann M."/>
            <person name="Ivanova N."/>
            <person name="Kyrpides N."/>
            <person name="Mikhailova N."/>
            <person name="Palaniappan K."/>
            <person name="Pillay M."/>
            <person name="Reddy T.B.K."/>
            <person name="Shapiro N."/>
            <person name="Stamatis D."/>
            <person name="Varghese N."/>
            <person name="Woyke T."/>
            <person name="Boden R."/>
            <person name="Freyermuth S.K."/>
            <person name="Kerfeld C.A."/>
        </authorList>
    </citation>
    <scope>NUCLEOTIDE SEQUENCE [LARGE SCALE GENOMIC DNA]</scope>
    <source>
        <strain evidence="2 3">JR-2</strain>
    </source>
</reference>
<feature type="domain" description="EAL" evidence="1">
    <location>
        <begin position="13"/>
        <end position="262"/>
    </location>
</feature>
<sequence>MTANNTNFHMQSREPVAGSKTLKLEDKKLFSVFQPIYSFSNQACIGVEALVRGRSVETGFQIPVDECLAVPEDMAQAKFSHALNRLHVENWQQSRLPDSWLFLNLDFEGVNDLSEICIEQVLKDLRVKGHEIVIEVVESEITDEKLFEEIIATLRRLGCLIALDDFGAGHSNVDRIWKAQPDIVKLDRGVLLEASKSLRSQSILKNLTRLIKEAGSVCLLEGIETKEQALLAMDVGVDLVQGFYFARPRQLLDQVKKGQACIKEVIDEYPLYIQEQQFIKNIQRRGYETLFERVDDINSFRSLEGEMVKKVMDLSFVKRYFILDQEGFQVSDECNSPDVSDRVEVLKKGKGLCWKNRRYFVKAFQTPGRVYVSQPYRSLIDMQLCFTISKQITLDEGEFVACFDVVYHDKSMESVQISV</sequence>
<dbReference type="RefSeq" id="WP_081836777.1">
    <property type="nucleotide sequence ID" value="NZ_CP035033.1"/>
</dbReference>
<evidence type="ECO:0000313" key="3">
    <source>
        <dbReference type="Proteomes" id="UP000285478"/>
    </source>
</evidence>
<dbReference type="AlphaFoldDB" id="A0A410H225"/>
<evidence type="ECO:0000313" key="2">
    <source>
        <dbReference type="EMBL" id="QAB14954.1"/>
    </source>
</evidence>
<dbReference type="Proteomes" id="UP000285478">
    <property type="component" value="Chromosome"/>
</dbReference>
<dbReference type="InterPro" id="IPR050706">
    <property type="entry name" value="Cyclic-di-GMP_PDE-like"/>
</dbReference>
<dbReference type="Gene3D" id="3.30.450.20">
    <property type="entry name" value="PAS domain"/>
    <property type="match status" value="1"/>
</dbReference>
<dbReference type="InterPro" id="IPR001633">
    <property type="entry name" value="EAL_dom"/>
</dbReference>
<dbReference type="InterPro" id="IPR029151">
    <property type="entry name" value="Sensor-like_sf"/>
</dbReference>
<proteinExistence type="predicted"/>
<organism evidence="2 3">
    <name type="scientific">Hydrogenovibrio thermophilus</name>
    <dbReference type="NCBI Taxonomy" id="265883"/>
    <lineage>
        <taxon>Bacteria</taxon>
        <taxon>Pseudomonadati</taxon>
        <taxon>Pseudomonadota</taxon>
        <taxon>Gammaproteobacteria</taxon>
        <taxon>Thiotrichales</taxon>
        <taxon>Piscirickettsiaceae</taxon>
        <taxon>Hydrogenovibrio</taxon>
    </lineage>
</organism>
<dbReference type="SUPFAM" id="SSF141868">
    <property type="entry name" value="EAL domain-like"/>
    <property type="match status" value="1"/>
</dbReference>